<reference evidence="6 7" key="1">
    <citation type="journal article" date="2017" name="Curr. Microbiol.">
        <title>Mucilaginibacter ginsenosidivorans sp. nov., Isolated from Soil of Ginseng Field.</title>
        <authorList>
            <person name="Kim M.M."/>
            <person name="Siddiqi M.Z."/>
            <person name="Im W.T."/>
        </authorList>
    </citation>
    <scope>NUCLEOTIDE SEQUENCE [LARGE SCALE GENOMIC DNA]</scope>
    <source>
        <strain evidence="6 7">Gsoil 3017</strain>
    </source>
</reference>
<dbReference type="InterPro" id="IPR051459">
    <property type="entry name" value="Cytochrome_c-type_DH"/>
</dbReference>
<dbReference type="Pfam" id="PF21342">
    <property type="entry name" value="SoxA-TsdA_cyt-c"/>
    <property type="match status" value="1"/>
</dbReference>
<keyword evidence="2 4" id="KW-0479">Metal-binding</keyword>
<dbReference type="Gene3D" id="1.10.760.10">
    <property type="entry name" value="Cytochrome c-like domain"/>
    <property type="match status" value="2"/>
</dbReference>
<evidence type="ECO:0000256" key="2">
    <source>
        <dbReference type="ARBA" id="ARBA00022723"/>
    </source>
</evidence>
<dbReference type="EMBL" id="CP042436">
    <property type="protein sequence ID" value="QEC65122.1"/>
    <property type="molecule type" value="Genomic_DNA"/>
</dbReference>
<dbReference type="Pfam" id="PF00034">
    <property type="entry name" value="Cytochrom_C"/>
    <property type="match status" value="1"/>
</dbReference>
<dbReference type="PANTHER" id="PTHR35008">
    <property type="entry name" value="BLL4482 PROTEIN-RELATED"/>
    <property type="match status" value="1"/>
</dbReference>
<dbReference type="PROSITE" id="PS51007">
    <property type="entry name" value="CYTC"/>
    <property type="match status" value="1"/>
</dbReference>
<dbReference type="InterPro" id="IPR009056">
    <property type="entry name" value="Cyt_c-like_dom"/>
</dbReference>
<evidence type="ECO:0000256" key="4">
    <source>
        <dbReference type="PROSITE-ProRule" id="PRU00433"/>
    </source>
</evidence>
<evidence type="ECO:0000313" key="6">
    <source>
        <dbReference type="EMBL" id="QEC65122.1"/>
    </source>
</evidence>
<keyword evidence="3 4" id="KW-0408">Iron</keyword>
<name>A0A5B8V1J4_9SPHI</name>
<dbReference type="AlphaFoldDB" id="A0A5B8V1J4"/>
<sequence>MPSGSNLKTAVIAGTLLLSFAACRHTESIGNKRVSSSQDKPQWMVPDTTELPDNEESRLIKYGRALVVNTSYYFGPKGVIAHKSNGLNCQNCHLSAGSKPFGNNFSLVAVGYPRYKERSGTVETIVKKVEDCFERSLDGQKIDSNSAEMKAFVAYLKWIGKNVKKGTKPAGSGIDEPVFLDRGADTVKGKLVYISKCRRCHGADGQGKLNTAGNAYVYPALWGKHSYNIGASIYRLSKFAGYVRDNMPFGADHKKRQLTDAEAWDVAAFVNSQPRPVKNVSDDWPKLATKPYDYPFGPYADHLFSESQHKYGPFAPVKKYYALLTIKQ</sequence>
<dbReference type="InterPro" id="IPR036909">
    <property type="entry name" value="Cyt_c-like_dom_sf"/>
</dbReference>
<accession>A0A5B8V1J4</accession>
<evidence type="ECO:0000256" key="1">
    <source>
        <dbReference type="ARBA" id="ARBA00022617"/>
    </source>
</evidence>
<evidence type="ECO:0000259" key="5">
    <source>
        <dbReference type="PROSITE" id="PS51007"/>
    </source>
</evidence>
<keyword evidence="1 4" id="KW-0349">Heme</keyword>
<gene>
    <name evidence="6" type="ORF">FRZ54_21965</name>
</gene>
<organism evidence="6 7">
    <name type="scientific">Mucilaginibacter ginsenosidivorans</name>
    <dbReference type="NCBI Taxonomy" id="398053"/>
    <lineage>
        <taxon>Bacteria</taxon>
        <taxon>Pseudomonadati</taxon>
        <taxon>Bacteroidota</taxon>
        <taxon>Sphingobacteriia</taxon>
        <taxon>Sphingobacteriales</taxon>
        <taxon>Sphingobacteriaceae</taxon>
        <taxon>Mucilaginibacter</taxon>
    </lineage>
</organism>
<dbReference type="Proteomes" id="UP000321479">
    <property type="component" value="Chromosome"/>
</dbReference>
<dbReference type="PANTHER" id="PTHR35008:SF9">
    <property type="entry name" value="CYTOCHROME C DOMAIN-CONTAINING PROTEIN"/>
    <property type="match status" value="1"/>
</dbReference>
<evidence type="ECO:0000313" key="7">
    <source>
        <dbReference type="Proteomes" id="UP000321479"/>
    </source>
</evidence>
<dbReference type="GO" id="GO:0009055">
    <property type="term" value="F:electron transfer activity"/>
    <property type="evidence" value="ECO:0007669"/>
    <property type="project" value="InterPro"/>
</dbReference>
<protein>
    <submittedName>
        <fullName evidence="6">C-type cytochrome</fullName>
    </submittedName>
</protein>
<evidence type="ECO:0000256" key="3">
    <source>
        <dbReference type="ARBA" id="ARBA00023004"/>
    </source>
</evidence>
<keyword evidence="7" id="KW-1185">Reference proteome</keyword>
<dbReference type="SUPFAM" id="SSF46626">
    <property type="entry name" value="Cytochrome c"/>
    <property type="match status" value="2"/>
</dbReference>
<dbReference type="GO" id="GO:0046872">
    <property type="term" value="F:metal ion binding"/>
    <property type="evidence" value="ECO:0007669"/>
    <property type="project" value="UniProtKB-KW"/>
</dbReference>
<dbReference type="KEGG" id="mgin:FRZ54_21965"/>
<dbReference type="OrthoDB" id="9779283at2"/>
<proteinExistence type="predicted"/>
<dbReference type="GO" id="GO:0020037">
    <property type="term" value="F:heme binding"/>
    <property type="evidence" value="ECO:0007669"/>
    <property type="project" value="InterPro"/>
</dbReference>
<feature type="domain" description="Cytochrome c" evidence="5">
    <location>
        <begin position="184"/>
        <end position="274"/>
    </location>
</feature>